<dbReference type="OrthoDB" id="269822at2759"/>
<evidence type="ECO:0000256" key="2">
    <source>
        <dbReference type="RuleBase" id="RU361133"/>
    </source>
</evidence>
<evidence type="ECO:0000313" key="6">
    <source>
        <dbReference type="Proteomes" id="UP000006701"/>
    </source>
</evidence>
<feature type="compositionally biased region" description="Polar residues" evidence="3">
    <location>
        <begin position="336"/>
        <end position="360"/>
    </location>
</feature>
<feature type="region of interest" description="Disordered" evidence="3">
    <location>
        <begin position="336"/>
        <end position="369"/>
    </location>
</feature>
<feature type="region of interest" description="Disordered" evidence="3">
    <location>
        <begin position="153"/>
        <end position="227"/>
    </location>
</feature>
<dbReference type="InterPro" id="IPR000008">
    <property type="entry name" value="C2_dom"/>
</dbReference>
<dbReference type="EMBL" id="DS027056">
    <property type="protein sequence ID" value="EAW09383.1"/>
    <property type="molecule type" value="Genomic_DNA"/>
</dbReference>
<dbReference type="SUPFAM" id="SSF51695">
    <property type="entry name" value="PLC-like phosphodiesterases"/>
    <property type="match status" value="1"/>
</dbReference>
<dbReference type="eggNOG" id="KOG0169">
    <property type="taxonomic scope" value="Eukaryota"/>
</dbReference>
<evidence type="ECO:0000256" key="1">
    <source>
        <dbReference type="ARBA" id="ARBA00023224"/>
    </source>
</evidence>
<evidence type="ECO:0000256" key="3">
    <source>
        <dbReference type="SAM" id="MobiDB-lite"/>
    </source>
</evidence>
<dbReference type="PRINTS" id="PR00390">
    <property type="entry name" value="PHPHLIPASEC"/>
</dbReference>
<keyword evidence="6" id="KW-1185">Reference proteome</keyword>
<dbReference type="FunFam" id="2.60.40.150:FF:000220">
    <property type="entry name" value="Phosphoinositide phospholipase C"/>
    <property type="match status" value="1"/>
</dbReference>
<feature type="domain" description="PI-PLC Y-box" evidence="4">
    <location>
        <begin position="375"/>
        <end position="488"/>
    </location>
</feature>
<feature type="compositionally biased region" description="Low complexity" evidence="3">
    <location>
        <begin position="196"/>
        <end position="212"/>
    </location>
</feature>
<dbReference type="Pfam" id="PF00387">
    <property type="entry name" value="PI-PLC-Y"/>
    <property type="match status" value="1"/>
</dbReference>
<dbReference type="GO" id="GO:0016042">
    <property type="term" value="P:lipid catabolic process"/>
    <property type="evidence" value="ECO:0007669"/>
    <property type="project" value="UniProtKB-KW"/>
</dbReference>
<proteinExistence type="predicted"/>
<dbReference type="VEuPathDB" id="FungiDB:ACLA_035860"/>
<dbReference type="HOGENOM" id="CLU_002738_3_0_1"/>
<keyword evidence="2" id="KW-0443">Lipid metabolism</keyword>
<dbReference type="PANTHER" id="PTHR10336">
    <property type="entry name" value="PHOSPHOINOSITIDE-SPECIFIC PHOSPHOLIPASE C FAMILY PROTEIN"/>
    <property type="match status" value="1"/>
</dbReference>
<dbReference type="InterPro" id="IPR001711">
    <property type="entry name" value="PLipase_C_Pinositol-sp_Y"/>
</dbReference>
<accession>A1CJQ9</accession>
<dbReference type="GO" id="GO:0048015">
    <property type="term" value="P:phosphatidylinositol-mediated signaling"/>
    <property type="evidence" value="ECO:0007669"/>
    <property type="project" value="TreeGrafter"/>
</dbReference>
<evidence type="ECO:0000259" key="4">
    <source>
        <dbReference type="PROSITE" id="PS50008"/>
    </source>
</evidence>
<dbReference type="EC" id="3.1.4.11" evidence="2"/>
<dbReference type="GO" id="GO:0051209">
    <property type="term" value="P:release of sequestered calcium ion into cytosol"/>
    <property type="evidence" value="ECO:0007669"/>
    <property type="project" value="TreeGrafter"/>
</dbReference>
<comment type="catalytic activity">
    <reaction evidence="2">
        <text>a 1,2-diacyl-sn-glycero-3-phospho-(1D-myo-inositol-4,5-bisphosphate) + H2O = 1D-myo-inositol 1,4,5-trisphosphate + a 1,2-diacyl-sn-glycerol + H(+)</text>
        <dbReference type="Rhea" id="RHEA:33179"/>
        <dbReference type="ChEBI" id="CHEBI:15377"/>
        <dbReference type="ChEBI" id="CHEBI:15378"/>
        <dbReference type="ChEBI" id="CHEBI:17815"/>
        <dbReference type="ChEBI" id="CHEBI:58456"/>
        <dbReference type="ChEBI" id="CHEBI:203600"/>
        <dbReference type="EC" id="3.1.4.11"/>
    </reaction>
</comment>
<dbReference type="InterPro" id="IPR001192">
    <property type="entry name" value="PI-PLC_fam"/>
</dbReference>
<organism evidence="5 6">
    <name type="scientific">Aspergillus clavatus (strain ATCC 1007 / CBS 513.65 / DSM 816 / NCTC 3887 / NRRL 1 / QM 1276 / 107)</name>
    <dbReference type="NCBI Taxonomy" id="344612"/>
    <lineage>
        <taxon>Eukaryota</taxon>
        <taxon>Fungi</taxon>
        <taxon>Dikarya</taxon>
        <taxon>Ascomycota</taxon>
        <taxon>Pezizomycotina</taxon>
        <taxon>Eurotiomycetes</taxon>
        <taxon>Eurotiomycetidae</taxon>
        <taxon>Eurotiales</taxon>
        <taxon>Aspergillaceae</taxon>
        <taxon>Aspergillus</taxon>
        <taxon>Aspergillus subgen. Fumigati</taxon>
    </lineage>
</organism>
<protein>
    <recommendedName>
        <fullName evidence="2">Phosphoinositide phospholipase C</fullName>
        <ecNumber evidence="2">3.1.4.11</ecNumber>
    </recommendedName>
</protein>
<dbReference type="OMA" id="NCQLHVE"/>
<feature type="region of interest" description="Disordered" evidence="3">
    <location>
        <begin position="538"/>
        <end position="574"/>
    </location>
</feature>
<keyword evidence="2" id="KW-0442">Lipid degradation</keyword>
<dbReference type="AlphaFoldDB" id="A1CJQ9"/>
<dbReference type="PANTHER" id="PTHR10336:SF82">
    <property type="entry name" value="PHOSPHOINOSITIDE PHOSPHOLIPASE C"/>
    <property type="match status" value="1"/>
</dbReference>
<dbReference type="GeneID" id="4702921"/>
<dbReference type="KEGG" id="act:ACLA_035860"/>
<dbReference type="Gene3D" id="2.60.40.150">
    <property type="entry name" value="C2 domain"/>
    <property type="match status" value="1"/>
</dbReference>
<dbReference type="Pfam" id="PF00388">
    <property type="entry name" value="PI-PLC-X"/>
    <property type="match status" value="1"/>
</dbReference>
<dbReference type="InterPro" id="IPR035892">
    <property type="entry name" value="C2_domain_sf"/>
</dbReference>
<dbReference type="Proteomes" id="UP000006701">
    <property type="component" value="Unassembled WGS sequence"/>
</dbReference>
<keyword evidence="2" id="KW-0378">Hydrolase</keyword>
<dbReference type="SMART" id="SM00239">
    <property type="entry name" value="C2"/>
    <property type="match status" value="1"/>
</dbReference>
<dbReference type="Gene3D" id="3.20.20.190">
    <property type="entry name" value="Phosphatidylinositol (PI) phosphodiesterase"/>
    <property type="match status" value="2"/>
</dbReference>
<dbReference type="STRING" id="344612.A1CJQ9"/>
<dbReference type="InterPro" id="IPR017946">
    <property type="entry name" value="PLC-like_Pdiesterase_TIM-brl"/>
</dbReference>
<dbReference type="RefSeq" id="XP_001270809.1">
    <property type="nucleotide sequence ID" value="XM_001270808.1"/>
</dbReference>
<dbReference type="GO" id="GO:0004435">
    <property type="term" value="F:phosphatidylinositol-4,5-bisphosphate phospholipase C activity"/>
    <property type="evidence" value="ECO:0007669"/>
    <property type="project" value="UniProtKB-EC"/>
</dbReference>
<dbReference type="CDD" id="cd08598">
    <property type="entry name" value="PI-PLC1c_yeast"/>
    <property type="match status" value="1"/>
</dbReference>
<dbReference type="PROSITE" id="PS50008">
    <property type="entry name" value="PIPLC_Y_DOMAIN"/>
    <property type="match status" value="1"/>
</dbReference>
<dbReference type="SUPFAM" id="SSF49562">
    <property type="entry name" value="C2 domain (Calcium/lipid-binding domain, CaLB)"/>
    <property type="match status" value="1"/>
</dbReference>
<evidence type="ECO:0000313" key="5">
    <source>
        <dbReference type="EMBL" id="EAW09383.1"/>
    </source>
</evidence>
<sequence length="649" mass="71043">METVTKLVSRTGNISLESPKLADSKSNQPLSGPLSSYLDTIYGSLTESSKATFWRDVQHEERTTGEAKDPLASLAAFRTYMSGPASDALRPAQPQDLSAPITDYFISSSHNTYLTGNQLYSDAAATAYTNALLNGCRCVEIDVWDGNADSKSLLGQDTSRSSSSDLSSEEGGQISHHKKKSVELKSDGTTLSAPPSSGHRGLKSKLGSLLKRSPSRRKRASSRADPAAAIDPAVQIPPRPEPRVLHGHTLTKGTTFRDVCYAIRDSAFVTSDLPVIVSLEVHACIEQQATMVEIMEEAWKEMLIEVTPELEAAQAPPPLEKLRRKILIKVKWVPLSTGSSKDGPSNDSTDQLDTLNSADGQSPPPKKPPKILHSLSRLAIFTKGFHFSQFSQPEAKVPGHVFSLSEHAAREAYAKDAHALLEHNRRFFMRVYPYGLRINSSNLDPTFFWRCGTQIVALNWQNVDKGMMLNRGMFADEPGWVLKPQGYRSADTPATPILRRQLDLTIEVLAGHNIPLPPGDTRESGFHPYVSCYVHVEQPDEANGSPPGGDNTTDSEKTSYKRRTKSATGTNPDFGSQSIQFPTLTGVIDELTFVRFKIKDDELGPDSLAAWTCIKLNRLQQGYRLIHLHNCAGAGSGGVLLVKITKVLL</sequence>
<dbReference type="SMART" id="SM00148">
    <property type="entry name" value="PLCXc"/>
    <property type="match status" value="1"/>
</dbReference>
<dbReference type="PROSITE" id="PS50007">
    <property type="entry name" value="PIPLC_X_DOMAIN"/>
    <property type="match status" value="1"/>
</dbReference>
<dbReference type="CDD" id="cd00275">
    <property type="entry name" value="C2_PLC_like"/>
    <property type="match status" value="1"/>
</dbReference>
<dbReference type="FunFam" id="3.20.20.190:FF:000060">
    <property type="entry name" value="Phosphoinositide phospholipase C"/>
    <property type="match status" value="1"/>
</dbReference>
<gene>
    <name evidence="5" type="ORF">ACLA_035860</name>
</gene>
<reference evidence="5 6" key="1">
    <citation type="journal article" date="2008" name="PLoS Genet.">
        <title>Genomic islands in the pathogenic filamentous fungus Aspergillus fumigatus.</title>
        <authorList>
            <person name="Fedorova N.D."/>
            <person name="Khaldi N."/>
            <person name="Joardar V.S."/>
            <person name="Maiti R."/>
            <person name="Amedeo P."/>
            <person name="Anderson M.J."/>
            <person name="Crabtree J."/>
            <person name="Silva J.C."/>
            <person name="Badger J.H."/>
            <person name="Albarraq A."/>
            <person name="Angiuoli S."/>
            <person name="Bussey H."/>
            <person name="Bowyer P."/>
            <person name="Cotty P.J."/>
            <person name="Dyer P.S."/>
            <person name="Egan A."/>
            <person name="Galens K."/>
            <person name="Fraser-Liggett C.M."/>
            <person name="Haas B.J."/>
            <person name="Inman J.M."/>
            <person name="Kent R."/>
            <person name="Lemieux S."/>
            <person name="Malavazi I."/>
            <person name="Orvis J."/>
            <person name="Roemer T."/>
            <person name="Ronning C.M."/>
            <person name="Sundaram J.P."/>
            <person name="Sutton G."/>
            <person name="Turner G."/>
            <person name="Venter J.C."/>
            <person name="White O.R."/>
            <person name="Whitty B.R."/>
            <person name="Youngman P."/>
            <person name="Wolfe K.H."/>
            <person name="Goldman G.H."/>
            <person name="Wortman J.R."/>
            <person name="Jiang B."/>
            <person name="Denning D.W."/>
            <person name="Nierman W.C."/>
        </authorList>
    </citation>
    <scope>NUCLEOTIDE SEQUENCE [LARGE SCALE GENOMIC DNA]</scope>
    <source>
        <strain evidence="6">ATCC 1007 / CBS 513.65 / DSM 816 / NCTC 3887 / NRRL 1</strain>
    </source>
</reference>
<dbReference type="SMART" id="SM00149">
    <property type="entry name" value="PLCYc"/>
    <property type="match status" value="1"/>
</dbReference>
<dbReference type="InterPro" id="IPR000909">
    <property type="entry name" value="PLipase_C_PInositol-sp_X_dom"/>
</dbReference>
<feature type="compositionally biased region" description="Low complexity" evidence="3">
    <location>
        <begin position="153"/>
        <end position="173"/>
    </location>
</feature>
<name>A1CJQ9_ASPCL</name>
<keyword evidence="1" id="KW-0807">Transducer</keyword>
<dbReference type="FunFam" id="3.20.20.190:FF:000044">
    <property type="entry name" value="Phosphoinositide phospholipase C"/>
    <property type="match status" value="1"/>
</dbReference>